<gene>
    <name evidence="2" type="ORF">PCOR1329_LOCUS45168</name>
</gene>
<keyword evidence="3" id="KW-1185">Reference proteome</keyword>
<organism evidence="2 3">
    <name type="scientific">Prorocentrum cordatum</name>
    <dbReference type="NCBI Taxonomy" id="2364126"/>
    <lineage>
        <taxon>Eukaryota</taxon>
        <taxon>Sar</taxon>
        <taxon>Alveolata</taxon>
        <taxon>Dinophyceae</taxon>
        <taxon>Prorocentrales</taxon>
        <taxon>Prorocentraceae</taxon>
        <taxon>Prorocentrum</taxon>
    </lineage>
</organism>
<name>A0ABN9U4M6_9DINO</name>
<feature type="compositionally biased region" description="Low complexity" evidence="1">
    <location>
        <begin position="1187"/>
        <end position="1199"/>
    </location>
</feature>
<proteinExistence type="predicted"/>
<dbReference type="InterPro" id="IPR043502">
    <property type="entry name" value="DNA/RNA_pol_sf"/>
</dbReference>
<feature type="region of interest" description="Disordered" evidence="1">
    <location>
        <begin position="272"/>
        <end position="292"/>
    </location>
</feature>
<evidence type="ECO:0000256" key="1">
    <source>
        <dbReference type="SAM" id="MobiDB-lite"/>
    </source>
</evidence>
<dbReference type="EMBL" id="CAUYUJ010015428">
    <property type="protein sequence ID" value="CAK0853821.1"/>
    <property type="molecule type" value="Genomic_DNA"/>
</dbReference>
<evidence type="ECO:0000313" key="3">
    <source>
        <dbReference type="Proteomes" id="UP001189429"/>
    </source>
</evidence>
<dbReference type="PANTHER" id="PTHR33050:SF7">
    <property type="entry name" value="RIBONUCLEASE H"/>
    <property type="match status" value="1"/>
</dbReference>
<feature type="compositionally biased region" description="Low complexity" evidence="1">
    <location>
        <begin position="177"/>
        <end position="191"/>
    </location>
</feature>
<feature type="region of interest" description="Disordered" evidence="1">
    <location>
        <begin position="1148"/>
        <end position="1205"/>
    </location>
</feature>
<feature type="compositionally biased region" description="Gly residues" evidence="1">
    <location>
        <begin position="167"/>
        <end position="176"/>
    </location>
</feature>
<comment type="caution">
    <text evidence="2">The sequence shown here is derived from an EMBL/GenBank/DDBJ whole genome shotgun (WGS) entry which is preliminary data.</text>
</comment>
<dbReference type="Gene3D" id="3.30.70.270">
    <property type="match status" value="1"/>
</dbReference>
<dbReference type="Gene3D" id="3.10.10.10">
    <property type="entry name" value="HIV Type 1 Reverse Transcriptase, subunit A, domain 1"/>
    <property type="match status" value="1"/>
</dbReference>
<sequence length="1525" mass="165396">MALVPRGSSCRLLPGCRAVVRYGGDDLWHERILLYPAASEASGAGLPGVCWVVYTPDHDMYIEELEGGSPDDSPVEWLEMPRDLRLPSGLGRAYRFEEVPTEEVMKGLYRRAYSAAQADAEARGVLLETPVAVRTAAGRDVAVQEALGANFFGGRRMTGKRPLLGLDLGGDHGGPSGPAAAAAEGVGDSGAPGAAVEGTSTPRSSGRVWRAAEADERCRIALGDELGPPAHSLCGKGLFLAAPGRAVVVHLTGLDQDSFVMSLRVGEGQPLRAGAESGGGGDARTLAVKNGPRGRGREWREVVDACEEEPFGDFPVAGPRSAWWCLDFLRRRHTPTDHHLMFKTTARLQSEQWGVQEHEQLMKYIELAGTYDQLDLSNCAFAEAIFRRAQTIEWSYHDRLREADSASSKDKMSPEEFSAFSGFSKAGDLLMVAPALLEFVKGQVEKDAAIMKNIRKGVVNRSVRRRLLRRDAHVAEANRALGALNDLAGRLGAPGAPGLAERLPHRLVHERVRHAAAALGPPPPGLTPAGALRELRGAGVHEDIDSPVVSFDDSLVSLPEAGNVPVPLGELVAGVGDIDVEAAIHEQLLPRKDAESNLSEAPRQPYMDAILRAQPRAYAGLVRRLHTAGMVTFSAAPREKCGLFFVRKKSGKQRMVIDCRRANCWFRRPSTVALATGSALGELAVPEGEQLYVGHVDICDAFYHFGLPEAFREYFALPAVKAGDVGLTVLGGRSLAPGSRVWPVLAVLPMGWSHALYWCQTIHRGIVSSIPALHDVPFISDKSVVPPVQPLAMTIYVDNFLALGTDPEAVSRAVKLVNAALTSRGLPTHEVCMCDHDADILGWEIRGREREIRPKRSRLWRLRLALDCLTSKAVVSPKEVERVLGHCTFVALLCREHLSIFRSVYTFIRRLGHCAAVPLWESVRWELSTFSSLLCLISRKLQVSWSSKVMCTDASFWGFGLVCKDLDKDLVGSMGCFSERWRFLGDNKALSRAWAAGSSEDEIITKPLESSKDFQKFVGDEEASKEARTRAAGRLPEAVREEGWAVVGSHKWGSPPDNIVEGEARAIAFGVKHICRSTKAFESHHLLLSDSLSSVLALGKGRSSAPGVSGALRSVAAHVAATGLRLSARWLPSEWNFADGPSRGLRHAGYARGGVGQAGASPGDGPGGRGPLGPEDPPGAAKPGDVSALASEARAPPAADKVKRRKLARRGAKLADAGTLDVLRLSTVRTQTVRSRYQQLAAEFDEWLVEQGLPARPTFSLDERRMIPLAPEAAAALDCSLAEWMLGQYLEGVDHWRGVQMLAALQWSDPRLGRDGGARLPGARQSLRGWKVLTPPLTKLPLPEEVVAALACELVSMGLWEAAACVVLSMMFYMRPGEWGRVRVKHAIAPRASGSQVLRQWALVLHPHDGEEARPSKTAEFDESLVLDLTCDLWLGGVLRRLTAAKPPDAALLSFSVEQFAEIFRRAARRLGLEPAPMPYLLRHAGASRDFVNGLRPLSEHALRCHSVLPEVLLGRLAAPPFLAR</sequence>
<dbReference type="Proteomes" id="UP001189429">
    <property type="component" value="Unassembled WGS sequence"/>
</dbReference>
<feature type="compositionally biased region" description="Gly residues" evidence="1">
    <location>
        <begin position="1151"/>
        <end position="1171"/>
    </location>
</feature>
<evidence type="ECO:0000313" key="2">
    <source>
        <dbReference type="EMBL" id="CAK0853821.1"/>
    </source>
</evidence>
<protein>
    <recommendedName>
        <fullName evidence="4">Reverse transcriptase domain-containing protein</fullName>
    </recommendedName>
</protein>
<dbReference type="PANTHER" id="PTHR33050">
    <property type="entry name" value="REVERSE TRANSCRIPTASE DOMAIN-CONTAINING PROTEIN"/>
    <property type="match status" value="1"/>
</dbReference>
<dbReference type="InterPro" id="IPR052055">
    <property type="entry name" value="Hepadnavirus_pol/RT"/>
</dbReference>
<evidence type="ECO:0008006" key="4">
    <source>
        <dbReference type="Google" id="ProtNLM"/>
    </source>
</evidence>
<dbReference type="SUPFAM" id="SSF56672">
    <property type="entry name" value="DNA/RNA polymerases"/>
    <property type="match status" value="1"/>
</dbReference>
<reference evidence="2" key="1">
    <citation type="submission" date="2023-10" db="EMBL/GenBank/DDBJ databases">
        <authorList>
            <person name="Chen Y."/>
            <person name="Shah S."/>
            <person name="Dougan E. K."/>
            <person name="Thang M."/>
            <person name="Chan C."/>
        </authorList>
    </citation>
    <scope>NUCLEOTIDE SEQUENCE [LARGE SCALE GENOMIC DNA]</scope>
</reference>
<feature type="region of interest" description="Disordered" evidence="1">
    <location>
        <begin position="166"/>
        <end position="209"/>
    </location>
</feature>
<accession>A0ABN9U4M6</accession>
<dbReference type="InterPro" id="IPR043128">
    <property type="entry name" value="Rev_trsase/Diguanyl_cyclase"/>
</dbReference>